<sequence>MVLMLRGLNKFVTALPVVLILLLPQPARAVDEAEVDRLFEQLARPEQPGWRQIEDSILLEWSKSGSPAMDLLYQRGQEAMADGNMMAAIDHFSALTDHAPGFAEGWNGRATAFFHAGELGMSVADIERTLALNPRHFGAMSGLAVIFEELGYEPEALEVYRAILAIHPHRPEVLEAIDRLQKTVEGEAL</sequence>
<accession>A0A2T0RUV7</accession>
<protein>
    <submittedName>
        <fullName evidence="2">Tetratricopeptide repeat protein</fullName>
    </submittedName>
</protein>
<keyword evidence="3" id="KW-1185">Reference proteome</keyword>
<organism evidence="2 3">
    <name type="scientific">Aliiruegeria haliotis</name>
    <dbReference type="NCBI Taxonomy" id="1280846"/>
    <lineage>
        <taxon>Bacteria</taxon>
        <taxon>Pseudomonadati</taxon>
        <taxon>Pseudomonadota</taxon>
        <taxon>Alphaproteobacteria</taxon>
        <taxon>Rhodobacterales</taxon>
        <taxon>Roseobacteraceae</taxon>
        <taxon>Aliiruegeria</taxon>
    </lineage>
</organism>
<gene>
    <name evidence="2" type="ORF">CLV78_102160</name>
</gene>
<dbReference type="SMART" id="SM00028">
    <property type="entry name" value="TPR"/>
    <property type="match status" value="3"/>
</dbReference>
<comment type="caution">
    <text evidence="2">The sequence shown here is derived from an EMBL/GenBank/DDBJ whole genome shotgun (WGS) entry which is preliminary data.</text>
</comment>
<evidence type="ECO:0000313" key="2">
    <source>
        <dbReference type="EMBL" id="PRY24986.1"/>
    </source>
</evidence>
<dbReference type="SUPFAM" id="SSF48452">
    <property type="entry name" value="TPR-like"/>
    <property type="match status" value="1"/>
</dbReference>
<feature type="chain" id="PRO_5015543421" evidence="1">
    <location>
        <begin position="30"/>
        <end position="189"/>
    </location>
</feature>
<dbReference type="AlphaFoldDB" id="A0A2T0RUV7"/>
<keyword evidence="1" id="KW-0732">Signal</keyword>
<dbReference type="InterPro" id="IPR019734">
    <property type="entry name" value="TPR_rpt"/>
</dbReference>
<dbReference type="Proteomes" id="UP000239480">
    <property type="component" value="Unassembled WGS sequence"/>
</dbReference>
<evidence type="ECO:0000256" key="1">
    <source>
        <dbReference type="SAM" id="SignalP"/>
    </source>
</evidence>
<evidence type="ECO:0000313" key="3">
    <source>
        <dbReference type="Proteomes" id="UP000239480"/>
    </source>
</evidence>
<proteinExistence type="predicted"/>
<dbReference type="EMBL" id="PVTD01000002">
    <property type="protein sequence ID" value="PRY24986.1"/>
    <property type="molecule type" value="Genomic_DNA"/>
</dbReference>
<dbReference type="OrthoDB" id="9815010at2"/>
<dbReference type="InterPro" id="IPR011990">
    <property type="entry name" value="TPR-like_helical_dom_sf"/>
</dbReference>
<reference evidence="2 3" key="1">
    <citation type="submission" date="2018-03" db="EMBL/GenBank/DDBJ databases">
        <title>Genomic Encyclopedia of Archaeal and Bacterial Type Strains, Phase II (KMG-II): from individual species to whole genera.</title>
        <authorList>
            <person name="Goeker M."/>
        </authorList>
    </citation>
    <scope>NUCLEOTIDE SEQUENCE [LARGE SCALE GENOMIC DNA]</scope>
    <source>
        <strain evidence="2 3">DSM 29328</strain>
    </source>
</reference>
<name>A0A2T0RUV7_9RHOB</name>
<feature type="signal peptide" evidence="1">
    <location>
        <begin position="1"/>
        <end position="29"/>
    </location>
</feature>
<dbReference type="Gene3D" id="1.25.40.10">
    <property type="entry name" value="Tetratricopeptide repeat domain"/>
    <property type="match status" value="1"/>
</dbReference>
<dbReference type="Pfam" id="PF13432">
    <property type="entry name" value="TPR_16"/>
    <property type="match status" value="2"/>
</dbReference>